<dbReference type="Proteomes" id="UP000603227">
    <property type="component" value="Unassembled WGS sequence"/>
</dbReference>
<dbReference type="InterPro" id="IPR050571">
    <property type="entry name" value="Class-IV_PLP-Dep_Aminotrnsfr"/>
</dbReference>
<sequence>MAHQDDLTRSALGLGEWAYDRGEFVPATAPRLPLSTQGLHYGTGAFEGIRAYRSDAGLLLFRVREHYERLLRACRILRIVDIPHDVDELVRLTVELLRRNGHDGDVYVRPLAHKLSLLPDTPPGVQLAGVSDGLSITTFGYPTPKTVRAMRCLISNWRRPPRDTLPTQAKITAGYATTALAGDEARAAGYDDAILLDRAGNVAEATTANVFAVFGDRVVTPPATGDLLAGITRDSLITLCREAGMEVEERVLSPAELFTADEIFLSSTAKGVAAVVGLSGRDVGEATVGPVTTRAVALYTAATAADGAHPEWLTPVAPHPTPTSGRQG</sequence>
<name>A0A918YYR1_9ACTN</name>
<dbReference type="PROSITE" id="PS00770">
    <property type="entry name" value="AA_TRANSFER_CLASS_4"/>
    <property type="match status" value="1"/>
</dbReference>
<dbReference type="CDD" id="cd00449">
    <property type="entry name" value="PLPDE_IV"/>
    <property type="match status" value="1"/>
</dbReference>
<evidence type="ECO:0000256" key="4">
    <source>
        <dbReference type="RuleBase" id="RU004106"/>
    </source>
</evidence>
<protein>
    <submittedName>
        <fullName evidence="6">Branched chain amino acid aminotransferase</fullName>
    </submittedName>
</protein>
<reference evidence="6" key="1">
    <citation type="journal article" date="2014" name="Int. J. Syst. Evol. Microbiol.">
        <title>Complete genome sequence of Corynebacterium casei LMG S-19264T (=DSM 44701T), isolated from a smear-ripened cheese.</title>
        <authorList>
            <consortium name="US DOE Joint Genome Institute (JGI-PGF)"/>
            <person name="Walter F."/>
            <person name="Albersmeier A."/>
            <person name="Kalinowski J."/>
            <person name="Ruckert C."/>
        </authorList>
    </citation>
    <scope>NUCLEOTIDE SEQUENCE</scope>
    <source>
        <strain evidence="6">CGMCC 4.7403</strain>
    </source>
</reference>
<evidence type="ECO:0000256" key="2">
    <source>
        <dbReference type="ARBA" id="ARBA00009320"/>
    </source>
</evidence>
<keyword evidence="6" id="KW-0808">Transferase</keyword>
<dbReference type="InterPro" id="IPR018300">
    <property type="entry name" value="Aminotrans_IV_CS"/>
</dbReference>
<organism evidence="6 7">
    <name type="scientific">Streptomyces capitiformicae</name>
    <dbReference type="NCBI Taxonomy" id="2014920"/>
    <lineage>
        <taxon>Bacteria</taxon>
        <taxon>Bacillati</taxon>
        <taxon>Actinomycetota</taxon>
        <taxon>Actinomycetes</taxon>
        <taxon>Kitasatosporales</taxon>
        <taxon>Streptomycetaceae</taxon>
        <taxon>Streptomyces</taxon>
    </lineage>
</organism>
<comment type="caution">
    <text evidence="6">The sequence shown here is derived from an EMBL/GenBank/DDBJ whole genome shotgun (WGS) entry which is preliminary data.</text>
</comment>
<proteinExistence type="inferred from homology"/>
<dbReference type="EMBL" id="BNAT01000015">
    <property type="protein sequence ID" value="GHE29269.1"/>
    <property type="molecule type" value="Genomic_DNA"/>
</dbReference>
<keyword evidence="6" id="KW-0032">Aminotransferase</keyword>
<evidence type="ECO:0000256" key="3">
    <source>
        <dbReference type="ARBA" id="ARBA00022898"/>
    </source>
</evidence>
<evidence type="ECO:0000313" key="7">
    <source>
        <dbReference type="Proteomes" id="UP000603227"/>
    </source>
</evidence>
<dbReference type="GO" id="GO:0008652">
    <property type="term" value="P:amino acid biosynthetic process"/>
    <property type="evidence" value="ECO:0007669"/>
    <property type="project" value="UniProtKB-ARBA"/>
</dbReference>
<dbReference type="Gene3D" id="3.30.470.10">
    <property type="match status" value="1"/>
</dbReference>
<dbReference type="PANTHER" id="PTHR42743:SF4">
    <property type="entry name" value="BRANCHED-CHAIN-AMINO-ACID AMINOTRANSFERASE-RELATED"/>
    <property type="match status" value="1"/>
</dbReference>
<reference evidence="6" key="2">
    <citation type="submission" date="2020-09" db="EMBL/GenBank/DDBJ databases">
        <authorList>
            <person name="Sun Q."/>
            <person name="Zhou Y."/>
        </authorList>
    </citation>
    <scope>NUCLEOTIDE SEQUENCE</scope>
    <source>
        <strain evidence="6">CGMCC 4.7403</strain>
    </source>
</reference>
<dbReference type="AlphaFoldDB" id="A0A918YYR1"/>
<gene>
    <name evidence="6" type="ORF">GCM10017771_44900</name>
</gene>
<dbReference type="InterPro" id="IPR043131">
    <property type="entry name" value="BCAT-like_N"/>
</dbReference>
<dbReference type="InterPro" id="IPR036038">
    <property type="entry name" value="Aminotransferase-like"/>
</dbReference>
<dbReference type="InterPro" id="IPR043132">
    <property type="entry name" value="BCAT-like_C"/>
</dbReference>
<dbReference type="GO" id="GO:0008483">
    <property type="term" value="F:transaminase activity"/>
    <property type="evidence" value="ECO:0007669"/>
    <property type="project" value="UniProtKB-KW"/>
</dbReference>
<dbReference type="InterPro" id="IPR001544">
    <property type="entry name" value="Aminotrans_IV"/>
</dbReference>
<dbReference type="FunFam" id="3.20.10.10:FF:000002">
    <property type="entry name" value="D-alanine aminotransferase"/>
    <property type="match status" value="1"/>
</dbReference>
<comment type="similarity">
    <text evidence="2 4">Belongs to the class-IV pyridoxal-phosphate-dependent aminotransferase family.</text>
</comment>
<evidence type="ECO:0000256" key="1">
    <source>
        <dbReference type="ARBA" id="ARBA00001933"/>
    </source>
</evidence>
<accession>A0A918YYR1</accession>
<dbReference type="Gene3D" id="3.20.10.10">
    <property type="entry name" value="D-amino Acid Aminotransferase, subunit A, domain 2"/>
    <property type="match status" value="1"/>
</dbReference>
<keyword evidence="7" id="KW-1185">Reference proteome</keyword>
<dbReference type="Pfam" id="PF01063">
    <property type="entry name" value="Aminotran_4"/>
    <property type="match status" value="1"/>
</dbReference>
<keyword evidence="3 5" id="KW-0663">Pyridoxal phosphate</keyword>
<dbReference type="SUPFAM" id="SSF56752">
    <property type="entry name" value="D-aminoacid aminotransferase-like PLP-dependent enzymes"/>
    <property type="match status" value="1"/>
</dbReference>
<dbReference type="PANTHER" id="PTHR42743">
    <property type="entry name" value="AMINO-ACID AMINOTRANSFERASE"/>
    <property type="match status" value="1"/>
</dbReference>
<comment type="cofactor">
    <cofactor evidence="1 5">
        <name>pyridoxal 5'-phosphate</name>
        <dbReference type="ChEBI" id="CHEBI:597326"/>
    </cofactor>
</comment>
<dbReference type="RefSeq" id="WP_189784269.1">
    <property type="nucleotide sequence ID" value="NZ_BNAT01000015.1"/>
</dbReference>
<evidence type="ECO:0000313" key="6">
    <source>
        <dbReference type="EMBL" id="GHE29269.1"/>
    </source>
</evidence>
<evidence type="ECO:0000256" key="5">
    <source>
        <dbReference type="RuleBase" id="RU004516"/>
    </source>
</evidence>
<dbReference type="GO" id="GO:0046394">
    <property type="term" value="P:carboxylic acid biosynthetic process"/>
    <property type="evidence" value="ECO:0007669"/>
    <property type="project" value="UniProtKB-ARBA"/>
</dbReference>